<dbReference type="EMBL" id="JBGFFX010000003">
    <property type="protein sequence ID" value="MEY8770133.1"/>
    <property type="molecule type" value="Genomic_DNA"/>
</dbReference>
<protein>
    <submittedName>
        <fullName evidence="1">Uncharacterized protein</fullName>
    </submittedName>
</protein>
<dbReference type="RefSeq" id="WP_369895104.1">
    <property type="nucleotide sequence ID" value="NZ_JBGFFX010000003.1"/>
</dbReference>
<accession>A0ABV4E5K4</accession>
<gene>
    <name evidence="1" type="ORF">AB6T85_06770</name>
</gene>
<dbReference type="Proteomes" id="UP001565243">
    <property type="component" value="Unassembled WGS sequence"/>
</dbReference>
<evidence type="ECO:0000313" key="1">
    <source>
        <dbReference type="EMBL" id="MEY8770133.1"/>
    </source>
</evidence>
<reference evidence="1 2" key="1">
    <citation type="submission" date="2024-07" db="EMBL/GenBank/DDBJ databases">
        <authorList>
            <person name="Hebao G."/>
        </authorList>
    </citation>
    <scope>NUCLEOTIDE SEQUENCE [LARGE SCALE GENOMIC DNA]</scope>
    <source>
        <strain evidence="1 2">ACCC 02193</strain>
    </source>
</reference>
<comment type="caution">
    <text evidence="1">The sequence shown here is derived from an EMBL/GenBank/DDBJ whole genome shotgun (WGS) entry which is preliminary data.</text>
</comment>
<proteinExistence type="predicted"/>
<evidence type="ECO:0000313" key="2">
    <source>
        <dbReference type="Proteomes" id="UP001565243"/>
    </source>
</evidence>
<name>A0ABV4E5K4_9GAMM</name>
<organism evidence="1 2">
    <name type="scientific">Erwinia aeris</name>
    <dbReference type="NCBI Taxonomy" id="3239803"/>
    <lineage>
        <taxon>Bacteria</taxon>
        <taxon>Pseudomonadati</taxon>
        <taxon>Pseudomonadota</taxon>
        <taxon>Gammaproteobacteria</taxon>
        <taxon>Enterobacterales</taxon>
        <taxon>Erwiniaceae</taxon>
        <taxon>Erwinia</taxon>
    </lineage>
</organism>
<sequence length="126" mass="14113">MLNNRVYRACASDVQTSPPHQVKFLFSRLHELVPTNNDCYLCACNGSFYIIDRYRPAVAGSRVLIDVAGRCEWARIGNNPQRIVTDCGQTIEGNQLQEAIILGVVIREVVPTYPFNRSDISLIGND</sequence>
<keyword evidence="2" id="KW-1185">Reference proteome</keyword>